<dbReference type="AlphaFoldDB" id="A0A537JCP3"/>
<organism evidence="2 3">
    <name type="scientific">Candidatus Segetimicrobium genomatis</name>
    <dbReference type="NCBI Taxonomy" id="2569760"/>
    <lineage>
        <taxon>Bacteria</taxon>
        <taxon>Bacillati</taxon>
        <taxon>Candidatus Sysuimicrobiota</taxon>
        <taxon>Candidatus Sysuimicrobiia</taxon>
        <taxon>Candidatus Sysuimicrobiales</taxon>
        <taxon>Candidatus Segetimicrobiaceae</taxon>
        <taxon>Candidatus Segetimicrobium</taxon>
    </lineage>
</organism>
<protein>
    <submittedName>
        <fullName evidence="2">Uncharacterized protein</fullName>
    </submittedName>
</protein>
<feature type="compositionally biased region" description="Basic and acidic residues" evidence="1">
    <location>
        <begin position="146"/>
        <end position="165"/>
    </location>
</feature>
<evidence type="ECO:0000313" key="3">
    <source>
        <dbReference type="Proteomes" id="UP000320048"/>
    </source>
</evidence>
<gene>
    <name evidence="2" type="ORF">E6H04_07195</name>
</gene>
<feature type="region of interest" description="Disordered" evidence="1">
    <location>
        <begin position="146"/>
        <end position="166"/>
    </location>
</feature>
<sequence length="274" mass="31065">MEDLPDRLVVRADPRLYDQLRRLAGDRRMVFFAGLPGTGKSLLLHQLAHLAETAGRVVHLLRWDVARPVFEASGPARPYPSVDGVTHAVIRKALGLWVRRAVAGWDRRHPEPGHLRLDDAAEAVLGAASACFAIPVPSRETRRFLEDERERRAARPRHQQEREDAPAPVVRDLWRQIVAVAPSLGLPAPPVQDAPYDPALYQGVYERVLRHRHTEVVPLATRLPTAALSVHDFAVPRRDLAPDRDEVPGFIREIETRYPDPEALEREIDRWYQV</sequence>
<dbReference type="EMBL" id="VBAO01000177">
    <property type="protein sequence ID" value="TMI81301.1"/>
    <property type="molecule type" value="Genomic_DNA"/>
</dbReference>
<dbReference type="Proteomes" id="UP000320048">
    <property type="component" value="Unassembled WGS sequence"/>
</dbReference>
<accession>A0A537JCP3</accession>
<dbReference type="SUPFAM" id="SSF52540">
    <property type="entry name" value="P-loop containing nucleoside triphosphate hydrolases"/>
    <property type="match status" value="2"/>
</dbReference>
<evidence type="ECO:0000256" key="1">
    <source>
        <dbReference type="SAM" id="MobiDB-lite"/>
    </source>
</evidence>
<name>A0A537JCP3_9BACT</name>
<reference evidence="2 3" key="1">
    <citation type="journal article" date="2019" name="Nat. Microbiol.">
        <title>Mediterranean grassland soil C-N compound turnover is dependent on rainfall and depth, and is mediated by genomically divergent microorganisms.</title>
        <authorList>
            <person name="Diamond S."/>
            <person name="Andeer P.F."/>
            <person name="Li Z."/>
            <person name="Crits-Christoph A."/>
            <person name="Burstein D."/>
            <person name="Anantharaman K."/>
            <person name="Lane K.R."/>
            <person name="Thomas B.C."/>
            <person name="Pan C."/>
            <person name="Northen T.R."/>
            <person name="Banfield J.F."/>
        </authorList>
    </citation>
    <scope>NUCLEOTIDE SEQUENCE [LARGE SCALE GENOMIC DNA]</scope>
    <source>
        <strain evidence="2">NP_7</strain>
    </source>
</reference>
<dbReference type="InterPro" id="IPR027417">
    <property type="entry name" value="P-loop_NTPase"/>
</dbReference>
<proteinExistence type="predicted"/>
<evidence type="ECO:0000313" key="2">
    <source>
        <dbReference type="EMBL" id="TMI81301.1"/>
    </source>
</evidence>
<comment type="caution">
    <text evidence="2">The sequence shown here is derived from an EMBL/GenBank/DDBJ whole genome shotgun (WGS) entry which is preliminary data.</text>
</comment>